<dbReference type="AlphaFoldDB" id="A0AAN8P7Q4"/>
<dbReference type="EMBL" id="JAVHJM010000011">
    <property type="protein sequence ID" value="KAK6502659.1"/>
    <property type="molecule type" value="Genomic_DNA"/>
</dbReference>
<comment type="caution">
    <text evidence="1">The sequence shown here is derived from an EMBL/GenBank/DDBJ whole genome shotgun (WGS) entry which is preliminary data.</text>
</comment>
<protein>
    <submittedName>
        <fullName evidence="1">Uncharacterized protein</fullName>
    </submittedName>
</protein>
<name>A0AAN8P7Q4_9PEZI</name>
<reference evidence="1 2" key="1">
    <citation type="submission" date="2019-10" db="EMBL/GenBank/DDBJ databases">
        <authorList>
            <person name="Palmer J.M."/>
        </authorList>
    </citation>
    <scope>NUCLEOTIDE SEQUENCE [LARGE SCALE GENOMIC DNA]</scope>
    <source>
        <strain evidence="1 2">TWF506</strain>
    </source>
</reference>
<organism evidence="1 2">
    <name type="scientific">Arthrobotrys conoides</name>
    <dbReference type="NCBI Taxonomy" id="74498"/>
    <lineage>
        <taxon>Eukaryota</taxon>
        <taxon>Fungi</taxon>
        <taxon>Dikarya</taxon>
        <taxon>Ascomycota</taxon>
        <taxon>Pezizomycotina</taxon>
        <taxon>Orbiliomycetes</taxon>
        <taxon>Orbiliales</taxon>
        <taxon>Orbiliaceae</taxon>
        <taxon>Arthrobotrys</taxon>
    </lineage>
</organism>
<evidence type="ECO:0000313" key="1">
    <source>
        <dbReference type="EMBL" id="KAK6502659.1"/>
    </source>
</evidence>
<proteinExistence type="predicted"/>
<accession>A0AAN8P7Q4</accession>
<gene>
    <name evidence="1" type="ORF">TWF506_003237</name>
</gene>
<keyword evidence="2" id="KW-1185">Reference proteome</keyword>
<evidence type="ECO:0000313" key="2">
    <source>
        <dbReference type="Proteomes" id="UP001307849"/>
    </source>
</evidence>
<dbReference type="Proteomes" id="UP001307849">
    <property type="component" value="Unassembled WGS sequence"/>
</dbReference>
<sequence length="429" mass="49288">MSGLSTLPHDIRYQVLTFLPDYRSICGLIITSRPFYTSFQQHRIYFFSRFLLKRYEPEANLIFSLSKIRGLPDTPEAWHSFRSAVGDYIDEKFEHFQIIHDKDADTLLSIARNHEAVFKSTNRFIRDQIYPHQPYGPKTPRNLSGAYPLPPALNVQTGVLPTPSINEYDSVVGGFYRLWIWTLLYGSRYYSGSDTFGRGKVRRYVDEMYDYILEAWGFWNVKNVQILVHWVIGWADFVIDEEGIGIPPATCDAIAGPDDERRPRGANSLLDPDHDRRDIIGSLIRHNLRGLLETTGDILSTKDIILDIINRSPFPLILTPLERGPGNYSPSCPGHLPSYATTITQSCIDLLEPRGIDPGEVEVRPVVSGAVRDRRAYEDDFRQDNRWMSMFIWLLGGVSVEPAFEGVDFWASVWDDWRLVGWGYWRPGF</sequence>